<proteinExistence type="predicted"/>
<protein>
    <submittedName>
        <fullName evidence="2">Uncharacterized protein</fullName>
    </submittedName>
</protein>
<sequence>MPQTYAVPPAPPHNEGKTVAAWSMTVGVVAGSVVAAFGLAIMNLLLIVIGSVVIVAAIIVSVALRFAGFGQKRSRVART</sequence>
<dbReference type="STRING" id="396014.BF93_07385"/>
<comment type="caution">
    <text evidence="2">The sequence shown here is derived from an EMBL/GenBank/DDBJ whole genome shotgun (WGS) entry which is preliminary data.</text>
</comment>
<keyword evidence="1" id="KW-1133">Transmembrane helix</keyword>
<evidence type="ECO:0000313" key="3">
    <source>
        <dbReference type="Proteomes" id="UP000023067"/>
    </source>
</evidence>
<feature type="transmembrane region" description="Helical" evidence="1">
    <location>
        <begin position="47"/>
        <end position="68"/>
    </location>
</feature>
<dbReference type="PATRIC" id="fig|396014.3.peg.469"/>
<dbReference type="HOGENOM" id="CLU_172614_3_1_11"/>
<keyword evidence="1" id="KW-0812">Transmembrane</keyword>
<dbReference type="eggNOG" id="ENOG50330HA">
    <property type="taxonomic scope" value="Bacteria"/>
</dbReference>
<keyword evidence="3" id="KW-1185">Reference proteome</keyword>
<gene>
    <name evidence="2" type="ORF">BF93_07385</name>
</gene>
<feature type="transmembrane region" description="Helical" evidence="1">
    <location>
        <begin position="21"/>
        <end position="41"/>
    </location>
</feature>
<dbReference type="EMBL" id="JDYK01000002">
    <property type="protein sequence ID" value="EWS82834.1"/>
    <property type="molecule type" value="Genomic_DNA"/>
</dbReference>
<dbReference type="NCBIfam" id="NF041681">
    <property type="entry name" value="HGxxPAAW"/>
    <property type="match status" value="1"/>
</dbReference>
<keyword evidence="1" id="KW-0472">Membrane</keyword>
<dbReference type="AlphaFoldDB" id="Z9JXB3"/>
<dbReference type="RefSeq" id="WP_038370287.1">
    <property type="nucleotide sequence ID" value="NZ_BAAAOW010000001.1"/>
</dbReference>
<evidence type="ECO:0000313" key="2">
    <source>
        <dbReference type="EMBL" id="EWS82834.1"/>
    </source>
</evidence>
<name>Z9JXB3_9MICO</name>
<dbReference type="Proteomes" id="UP000023067">
    <property type="component" value="Unassembled WGS sequence"/>
</dbReference>
<organism evidence="2 3">
    <name type="scientific">Brachybacterium phenoliresistens</name>
    <dbReference type="NCBI Taxonomy" id="396014"/>
    <lineage>
        <taxon>Bacteria</taxon>
        <taxon>Bacillati</taxon>
        <taxon>Actinomycetota</taxon>
        <taxon>Actinomycetes</taxon>
        <taxon>Micrococcales</taxon>
        <taxon>Dermabacteraceae</taxon>
        <taxon>Brachybacterium</taxon>
    </lineage>
</organism>
<reference evidence="2 3" key="1">
    <citation type="submission" date="2014-02" db="EMBL/GenBank/DDBJ databases">
        <title>Genome sequence of Brachybacterium phenoliresistens strain W13A50.</title>
        <authorList>
            <person name="Wang X."/>
        </authorList>
    </citation>
    <scope>NUCLEOTIDE SEQUENCE [LARGE SCALE GENOMIC DNA]</scope>
    <source>
        <strain evidence="2 3">W13A50</strain>
    </source>
</reference>
<accession>Z9JXB3</accession>
<evidence type="ECO:0000256" key="1">
    <source>
        <dbReference type="SAM" id="Phobius"/>
    </source>
</evidence>